<dbReference type="AlphaFoldDB" id="A0A553II15"/>
<dbReference type="PANTHER" id="PTHR10963">
    <property type="entry name" value="GLYCOSYL HYDROLASE-RELATED"/>
    <property type="match status" value="1"/>
</dbReference>
<evidence type="ECO:0000313" key="4">
    <source>
        <dbReference type="Proteomes" id="UP000315938"/>
    </source>
</evidence>
<dbReference type="Pfam" id="PF00722">
    <property type="entry name" value="Glyco_hydro_16"/>
    <property type="match status" value="1"/>
</dbReference>
<comment type="similarity">
    <text evidence="1">Belongs to the glycosyl hydrolase 16 family.</text>
</comment>
<keyword evidence="3" id="KW-0378">Hydrolase</keyword>
<accession>A0A553II15</accession>
<protein>
    <submittedName>
        <fullName evidence="3">Glycoside hydrolase family 16 protein</fullName>
    </submittedName>
</protein>
<sequence length="236" mass="27469">MKKIVFYDHFDVGTKPNQTYWNIDVGGSGFGNNEDQFYTDRLDNIYIEDSLLHIVARKEDFEHRKYTSAKITTKNKVSIQYGAIEVRMKLPKGLGTWPAFWLLGDNIHKVGWPTCGEIDLMEYVGKEPDALHFSLHSKNFNHTKSNNLHLKKEIKNLSDDFHVYKLEWSKEGFNYYLDNELLFKAPKEDKQGLDNWPFDEPFFMIINLAIGGNWGGKIDDSIFPVEFLIDYVKVTS</sequence>
<comment type="caution">
    <text evidence="3">The sequence shown here is derived from an EMBL/GenBank/DDBJ whole genome shotgun (WGS) entry which is preliminary data.</text>
</comment>
<dbReference type="Gene3D" id="2.60.120.200">
    <property type="match status" value="1"/>
</dbReference>
<organism evidence="3 4">
    <name type="scientific">Acholeplasma laidlawii</name>
    <dbReference type="NCBI Taxonomy" id="2148"/>
    <lineage>
        <taxon>Bacteria</taxon>
        <taxon>Bacillati</taxon>
        <taxon>Mycoplasmatota</taxon>
        <taxon>Mollicutes</taxon>
        <taxon>Acholeplasmatales</taxon>
        <taxon>Acholeplasmataceae</taxon>
        <taxon>Acholeplasma</taxon>
    </lineage>
</organism>
<dbReference type="InterPro" id="IPR000757">
    <property type="entry name" value="Beta-glucanase-like"/>
</dbReference>
<gene>
    <name evidence="3" type="ORF">FNV44_01960</name>
</gene>
<proteinExistence type="inferred from homology"/>
<evidence type="ECO:0000256" key="1">
    <source>
        <dbReference type="ARBA" id="ARBA00006865"/>
    </source>
</evidence>
<evidence type="ECO:0000313" key="3">
    <source>
        <dbReference type="EMBL" id="TRX99826.1"/>
    </source>
</evidence>
<name>A0A553II15_ACHLA</name>
<dbReference type="GeneID" id="41338889"/>
<dbReference type="PROSITE" id="PS51762">
    <property type="entry name" value="GH16_2"/>
    <property type="match status" value="1"/>
</dbReference>
<dbReference type="CDD" id="cd08023">
    <property type="entry name" value="GH16_laminarinase_like"/>
    <property type="match status" value="1"/>
</dbReference>
<dbReference type="InterPro" id="IPR050546">
    <property type="entry name" value="Glycosyl_Hydrlase_16"/>
</dbReference>
<dbReference type="SUPFAM" id="SSF49899">
    <property type="entry name" value="Concanavalin A-like lectins/glucanases"/>
    <property type="match status" value="1"/>
</dbReference>
<dbReference type="GO" id="GO:0004553">
    <property type="term" value="F:hydrolase activity, hydrolyzing O-glycosyl compounds"/>
    <property type="evidence" value="ECO:0007669"/>
    <property type="project" value="InterPro"/>
</dbReference>
<reference evidence="3 4" key="1">
    <citation type="submission" date="2019-07" db="EMBL/GenBank/DDBJ databases">
        <title>Genome sequence of Acholeplasma laidlawii strain with increased resistance to erythromycin.</title>
        <authorList>
            <person name="Medvedeva E.S."/>
            <person name="Baranova N.B."/>
            <person name="Siniagina M.N."/>
            <person name="Mouzykantov A."/>
            <person name="Chernova O.A."/>
            <person name="Chernov V.M."/>
        </authorList>
    </citation>
    <scope>NUCLEOTIDE SEQUENCE [LARGE SCALE GENOMIC DNA]</scope>
    <source>
        <strain evidence="3 4">PG8REry</strain>
    </source>
</reference>
<dbReference type="RefSeq" id="WP_012242674.1">
    <property type="nucleotide sequence ID" value="NZ_JACAOE010000001.1"/>
</dbReference>
<dbReference type="GO" id="GO:0005975">
    <property type="term" value="P:carbohydrate metabolic process"/>
    <property type="evidence" value="ECO:0007669"/>
    <property type="project" value="InterPro"/>
</dbReference>
<evidence type="ECO:0000259" key="2">
    <source>
        <dbReference type="PROSITE" id="PS51762"/>
    </source>
</evidence>
<dbReference type="EMBL" id="VKID01000001">
    <property type="protein sequence ID" value="TRX99826.1"/>
    <property type="molecule type" value="Genomic_DNA"/>
</dbReference>
<dbReference type="PANTHER" id="PTHR10963:SF55">
    <property type="entry name" value="GLYCOSIDE HYDROLASE FAMILY 16 PROTEIN"/>
    <property type="match status" value="1"/>
</dbReference>
<dbReference type="Proteomes" id="UP000315938">
    <property type="component" value="Unassembled WGS sequence"/>
</dbReference>
<feature type="domain" description="GH16" evidence="2">
    <location>
        <begin position="8"/>
        <end position="236"/>
    </location>
</feature>
<dbReference type="InterPro" id="IPR013320">
    <property type="entry name" value="ConA-like_dom_sf"/>
</dbReference>